<reference evidence="2" key="2">
    <citation type="submission" date="2009-12" db="PDB data bank">
        <title>Crystal structure of Putative transcriptional regulator (JANN_22DEC04_CONTIG27_REVISED_GENE3569) from Jannaschia sp. CCS1 at 2.81 A resolution.</title>
        <authorList>
            <consortium name="Joint Center for Structural Genomics (JCSG)"/>
        </authorList>
    </citation>
    <scope>X-RAY CRYSTALLOGRAPHY (2.81 ANGSTROMS) OF 2-265</scope>
</reference>
<evidence type="ECO:0007829" key="2">
    <source>
        <dbReference type="PDB" id="3L09"/>
    </source>
</evidence>
<dbReference type="PDB" id="3L09">
    <property type="method" value="X-ray"/>
    <property type="resolution" value="2.81 A"/>
    <property type="chains" value="A/B/C/D=2-265"/>
</dbReference>
<accession>Q28UN6</accession>
<name>A0ACD6B873_JANSC</name>
<evidence type="ECO:0000313" key="1">
    <source>
        <dbReference type="EMBL" id="ABD53576.1"/>
    </source>
</evidence>
<sequence length="265" mass="28676">MADASDPIRPLVEALNAEAPLKLWSVLVTCLGDVSRDGVIEVSGVALSSFVERMGLQPQAMRVALHRLKRDGWVESRRLGRVGFHRLSDSALTQTRAVAGRIYGPGAGPAPWHLAGMPPDAPDGLSLLPDTLSATPISRRFALICGPLEDVPEDWLLTAPSGRGLPVWVQDVVVEAGCEAEFKALERTLAQIDKVPDTRLERFTLRVLVLHAWRRLILRSSPAAEAALGGARAEISCRARVHQLLDQLGSVEPDWDLPATEDAAS</sequence>
<protein>
    <submittedName>
        <fullName evidence="1">PaaX-like protein</fullName>
    </submittedName>
</protein>
<reference evidence="1" key="1">
    <citation type="journal article" date="2007" name="Appl. Environ. Microbiol.">
        <title>Ecological genomics of marine Roseobacters.</title>
        <authorList>
            <person name="Moran M.A."/>
            <person name="Belas R."/>
            <person name="Schell M.A."/>
            <person name="Gonzalez J.M."/>
            <person name="Sun F."/>
            <person name="Sun S."/>
            <person name="Binder B.J."/>
            <person name="Edmonds J."/>
            <person name="Ye W."/>
            <person name="Orcutt B."/>
            <person name="Howard E.C."/>
            <person name="Meile C."/>
            <person name="Palefsky W."/>
            <person name="Goesmann A."/>
            <person name="Ren Q."/>
            <person name="Paulsen I."/>
            <person name="Ulrich L.E."/>
            <person name="Thompson L.S."/>
            <person name="Saunders E."/>
            <person name="Buchan A."/>
        </authorList>
    </citation>
    <scope>NUCLEOTIDE SEQUENCE</scope>
    <source>
        <strain evidence="1">CCS1</strain>
    </source>
</reference>
<proteinExistence type="evidence at protein level"/>
<gene>
    <name evidence="1" type="ordered locus">Jann_0659</name>
</gene>
<organism evidence="1">
    <name type="scientific">Jannaschia sp. (strain CCS1)</name>
    <dbReference type="NCBI Taxonomy" id="290400"/>
    <lineage>
        <taxon>Bacteria</taxon>
        <taxon>Pseudomonadati</taxon>
        <taxon>Pseudomonadota</taxon>
        <taxon>Alphaproteobacteria</taxon>
        <taxon>Rhodobacterales</taxon>
        <taxon>Roseobacteraceae</taxon>
        <taxon>Jannaschia</taxon>
    </lineage>
</organism>
<accession>A0ACD6B873</accession>
<keyword evidence="2" id="KW-0002">3D-structure</keyword>
<dbReference type="EMBL" id="CP000264">
    <property type="protein sequence ID" value="ABD53576.1"/>
    <property type="molecule type" value="Genomic_DNA"/>
</dbReference>